<dbReference type="EMBL" id="CAADEW010000031">
    <property type="protein sequence ID" value="VFJ51500.1"/>
    <property type="molecule type" value="Genomic_DNA"/>
</dbReference>
<gene>
    <name evidence="1" type="ORF">BECKFW1821A_GA0114235_103131</name>
</gene>
<proteinExistence type="predicted"/>
<organism evidence="1">
    <name type="scientific">Candidatus Kentrum sp. FW</name>
    <dbReference type="NCBI Taxonomy" id="2126338"/>
    <lineage>
        <taxon>Bacteria</taxon>
        <taxon>Pseudomonadati</taxon>
        <taxon>Pseudomonadota</taxon>
        <taxon>Gammaproteobacteria</taxon>
        <taxon>Candidatus Kentrum</taxon>
    </lineage>
</organism>
<protein>
    <submittedName>
        <fullName evidence="1">Uncharacterized protein</fullName>
    </submittedName>
</protein>
<accession>A0A450SF96</accession>
<dbReference type="AlphaFoldDB" id="A0A450SF96"/>
<evidence type="ECO:0000313" key="1">
    <source>
        <dbReference type="EMBL" id="VFJ51500.1"/>
    </source>
</evidence>
<name>A0A450SF96_9GAMM</name>
<sequence length="66" mass="7944">MFTIEYAEGVVTDLKNIRTYERTRILDSIEAQLKHEPVKPARNRKIIFELTPPWEYIELIWELRIG</sequence>
<reference evidence="1" key="1">
    <citation type="submission" date="2019-02" db="EMBL/GenBank/DDBJ databases">
        <authorList>
            <person name="Gruber-Vodicka R. H."/>
            <person name="Seah K. B. B."/>
        </authorList>
    </citation>
    <scope>NUCLEOTIDE SEQUENCE</scope>
    <source>
        <strain evidence="1">BECK_BZ15</strain>
    </source>
</reference>